<keyword evidence="7 8" id="KW-0472">Membrane</keyword>
<feature type="domain" description="ABC transmembrane type-1" evidence="9">
    <location>
        <begin position="65"/>
        <end position="269"/>
    </location>
</feature>
<dbReference type="PROSITE" id="PS50928">
    <property type="entry name" value="ABC_TM1"/>
    <property type="match status" value="1"/>
</dbReference>
<feature type="transmembrane region" description="Helical" evidence="8">
    <location>
        <begin position="99"/>
        <end position="124"/>
    </location>
</feature>
<dbReference type="Gene3D" id="1.10.3720.10">
    <property type="entry name" value="MetI-like"/>
    <property type="match status" value="1"/>
</dbReference>
<comment type="subcellular location">
    <subcellularLocation>
        <location evidence="1 8">Cell membrane</location>
        <topology evidence="1 8">Multi-pass membrane protein</topology>
    </subcellularLocation>
</comment>
<evidence type="ECO:0000256" key="7">
    <source>
        <dbReference type="ARBA" id="ARBA00023136"/>
    </source>
</evidence>
<evidence type="ECO:0000256" key="8">
    <source>
        <dbReference type="RuleBase" id="RU363032"/>
    </source>
</evidence>
<dbReference type="STRING" id="1612624.ADU59_10105"/>
<feature type="transmembrane region" description="Helical" evidence="8">
    <location>
        <begin position="198"/>
        <end position="220"/>
    </location>
</feature>
<protein>
    <submittedName>
        <fullName evidence="10">Spermidine/putrescine ABC transporter permease</fullName>
    </submittedName>
</protein>
<evidence type="ECO:0000256" key="4">
    <source>
        <dbReference type="ARBA" id="ARBA00022475"/>
    </source>
</evidence>
<sequence length="282" mass="30343">MKEALTNPGFLAAVPIGLLFLFGFIGPLALVVAFSFMPASTFSLMQMPTLQNYADIFANSYYISFVLSLFLAAVTVAILLVICYPLAVALVRVFGKKGAVLTLLITAPLFVADNLRLTGWMLFFVKGGVLPGTLGLIGIEMESILYTTGATLFGLVYIYLPFMLFPMVLGVSMVPPQAREAAFDLGATRFQILKEVDIPLAMPGIMMGALMCFILTAGAITEAKVMGGTAVVTIAQDIQKEFTFAQNWPRGSALSVLMILLAGALSLTLLKRIDLDSIFGRK</sequence>
<dbReference type="InterPro" id="IPR035906">
    <property type="entry name" value="MetI-like_sf"/>
</dbReference>
<evidence type="ECO:0000256" key="1">
    <source>
        <dbReference type="ARBA" id="ARBA00004651"/>
    </source>
</evidence>
<keyword evidence="11" id="KW-1185">Reference proteome</keyword>
<dbReference type="InterPro" id="IPR000515">
    <property type="entry name" value="MetI-like"/>
</dbReference>
<feature type="transmembrane region" description="Helical" evidence="8">
    <location>
        <begin position="12"/>
        <end position="37"/>
    </location>
</feature>
<dbReference type="CDD" id="cd06261">
    <property type="entry name" value="TM_PBP2"/>
    <property type="match status" value="1"/>
</dbReference>
<dbReference type="PANTHER" id="PTHR42929">
    <property type="entry name" value="INNER MEMBRANE ABC TRANSPORTER PERMEASE PROTEIN YDCU-RELATED-RELATED"/>
    <property type="match status" value="1"/>
</dbReference>
<dbReference type="GO" id="GO:0005886">
    <property type="term" value="C:plasma membrane"/>
    <property type="evidence" value="ECO:0007669"/>
    <property type="project" value="UniProtKB-SubCell"/>
</dbReference>
<gene>
    <name evidence="10" type="ORF">ADU59_10105</name>
</gene>
<evidence type="ECO:0000256" key="5">
    <source>
        <dbReference type="ARBA" id="ARBA00022692"/>
    </source>
</evidence>
<evidence type="ECO:0000256" key="2">
    <source>
        <dbReference type="ARBA" id="ARBA00007069"/>
    </source>
</evidence>
<reference evidence="10 11" key="1">
    <citation type="journal article" date="2016" name="Syst. Appl. Microbiol.">
        <title>Pararhizobium polonicum sp. nov. isolated from tumors on stone fruit rootstocks.</title>
        <authorList>
            <person name="Pulawska J."/>
            <person name="Kuzmanovic N."/>
            <person name="Willems A."/>
            <person name="Pothier J.F."/>
        </authorList>
    </citation>
    <scope>NUCLEOTIDE SEQUENCE [LARGE SCALE GENOMIC DNA]</scope>
    <source>
        <strain evidence="10 11">F5.1</strain>
    </source>
</reference>
<dbReference type="SUPFAM" id="SSF161098">
    <property type="entry name" value="MetI-like"/>
    <property type="match status" value="1"/>
</dbReference>
<proteinExistence type="inferred from homology"/>
<accession>A0A1C7P3N6</accession>
<evidence type="ECO:0000256" key="6">
    <source>
        <dbReference type="ARBA" id="ARBA00022989"/>
    </source>
</evidence>
<evidence type="ECO:0000256" key="3">
    <source>
        <dbReference type="ARBA" id="ARBA00022448"/>
    </source>
</evidence>
<comment type="similarity">
    <text evidence="2">Belongs to the binding-protein-dependent transport system permease family. CysTW subfamily.</text>
</comment>
<keyword evidence="4" id="KW-1003">Cell membrane</keyword>
<organism evidence="10 11">
    <name type="scientific">Pararhizobium polonicum</name>
    <dbReference type="NCBI Taxonomy" id="1612624"/>
    <lineage>
        <taxon>Bacteria</taxon>
        <taxon>Pseudomonadati</taxon>
        <taxon>Pseudomonadota</taxon>
        <taxon>Alphaproteobacteria</taxon>
        <taxon>Hyphomicrobiales</taxon>
        <taxon>Rhizobiaceae</taxon>
        <taxon>Rhizobium/Agrobacterium group</taxon>
        <taxon>Pararhizobium</taxon>
    </lineage>
</organism>
<evidence type="ECO:0000313" key="11">
    <source>
        <dbReference type="Proteomes" id="UP000093111"/>
    </source>
</evidence>
<dbReference type="GO" id="GO:0055085">
    <property type="term" value="P:transmembrane transport"/>
    <property type="evidence" value="ECO:0007669"/>
    <property type="project" value="InterPro"/>
</dbReference>
<feature type="transmembrane region" description="Helical" evidence="8">
    <location>
        <begin position="61"/>
        <end position="87"/>
    </location>
</feature>
<dbReference type="EMBL" id="LGLV01000006">
    <property type="protein sequence ID" value="OBZ95880.1"/>
    <property type="molecule type" value="Genomic_DNA"/>
</dbReference>
<keyword evidence="6 8" id="KW-1133">Transmembrane helix</keyword>
<evidence type="ECO:0000313" key="10">
    <source>
        <dbReference type="EMBL" id="OBZ95880.1"/>
    </source>
</evidence>
<dbReference type="AlphaFoldDB" id="A0A1C7P3N6"/>
<comment type="caution">
    <text evidence="10">The sequence shown here is derived from an EMBL/GenBank/DDBJ whole genome shotgun (WGS) entry which is preliminary data.</text>
</comment>
<dbReference type="Pfam" id="PF00528">
    <property type="entry name" value="BPD_transp_1"/>
    <property type="match status" value="1"/>
</dbReference>
<dbReference type="PANTHER" id="PTHR42929:SF1">
    <property type="entry name" value="INNER MEMBRANE ABC TRANSPORTER PERMEASE PROTEIN YDCU-RELATED"/>
    <property type="match status" value="1"/>
</dbReference>
<dbReference type="Proteomes" id="UP000093111">
    <property type="component" value="Unassembled WGS sequence"/>
</dbReference>
<feature type="transmembrane region" description="Helical" evidence="8">
    <location>
        <begin position="144"/>
        <end position="169"/>
    </location>
</feature>
<name>A0A1C7P3N6_9HYPH</name>
<feature type="transmembrane region" description="Helical" evidence="8">
    <location>
        <begin position="252"/>
        <end position="270"/>
    </location>
</feature>
<evidence type="ECO:0000259" key="9">
    <source>
        <dbReference type="PROSITE" id="PS50928"/>
    </source>
</evidence>
<keyword evidence="5 8" id="KW-0812">Transmembrane</keyword>
<keyword evidence="3 8" id="KW-0813">Transport</keyword>